<evidence type="ECO:0000256" key="1">
    <source>
        <dbReference type="ARBA" id="ARBA00004370"/>
    </source>
</evidence>
<keyword evidence="2 3" id="KW-0472">Membrane</keyword>
<keyword evidence="5" id="KW-1185">Reference proteome</keyword>
<protein>
    <recommendedName>
        <fullName evidence="6">Twin-arginine translocation pathway signal</fullName>
    </recommendedName>
</protein>
<dbReference type="RefSeq" id="WP_083146818.1">
    <property type="nucleotide sequence ID" value="NZ_MVID01000046.1"/>
</dbReference>
<dbReference type="AlphaFoldDB" id="A0A375YI71"/>
<dbReference type="PANTHER" id="PTHR37042">
    <property type="entry name" value="OUTER MEMBRANE PROTEIN RV1973"/>
    <property type="match status" value="1"/>
</dbReference>
<evidence type="ECO:0000256" key="3">
    <source>
        <dbReference type="SAM" id="Phobius"/>
    </source>
</evidence>
<keyword evidence="3" id="KW-1133">Transmembrane helix</keyword>
<evidence type="ECO:0008006" key="6">
    <source>
        <dbReference type="Google" id="ProtNLM"/>
    </source>
</evidence>
<dbReference type="STRING" id="39692.BST38_28150"/>
<accession>A0A375YI71</accession>
<dbReference type="GO" id="GO:0016020">
    <property type="term" value="C:membrane"/>
    <property type="evidence" value="ECO:0007669"/>
    <property type="project" value="UniProtKB-SubCell"/>
</dbReference>
<evidence type="ECO:0000313" key="4">
    <source>
        <dbReference type="EMBL" id="SRX80808.1"/>
    </source>
</evidence>
<organism evidence="4 5">
    <name type="scientific">Mycolicibacterium parafortuitum</name>
    <name type="common">Mycobacterium parafortuitum</name>
    <dbReference type="NCBI Taxonomy" id="39692"/>
    <lineage>
        <taxon>Bacteria</taxon>
        <taxon>Bacillati</taxon>
        <taxon>Actinomycetota</taxon>
        <taxon>Actinomycetes</taxon>
        <taxon>Mycobacteriales</taxon>
        <taxon>Mycobacteriaceae</taxon>
        <taxon>Mycolicibacterium</taxon>
    </lineage>
</organism>
<reference evidence="4 5" key="1">
    <citation type="submission" date="2018-05" db="EMBL/GenBank/DDBJ databases">
        <authorList>
            <consortium name="IHU Genomes"/>
        </authorList>
    </citation>
    <scope>NUCLEOTIDE SEQUENCE [LARGE SCALE GENOMIC DNA]</scope>
    <source>
        <strain evidence="4 5">P7335</strain>
    </source>
</reference>
<proteinExistence type="predicted"/>
<sequence>MTVEHAGVSGRRVHRWGLIAAAVLLIASAAVLATLYVTQYRADSQTGPAAQEAVVAAASNATTALLSYAPETIDSDLEAARSMMTGEFATYYGKFTADVVAPAARDRGVQAQAHVIDSALMELHPDQAKVLVFLKQQTASRERPEPAVTANSVVVTVSKVGDDWLVSAFDPV</sequence>
<gene>
    <name evidence="4" type="ORF">MPP7335_02553</name>
</gene>
<evidence type="ECO:0000256" key="2">
    <source>
        <dbReference type="ARBA" id="ARBA00023136"/>
    </source>
</evidence>
<comment type="subcellular location">
    <subcellularLocation>
        <location evidence="1">Membrane</location>
    </subcellularLocation>
</comment>
<keyword evidence="3" id="KW-0812">Transmembrane</keyword>
<feature type="transmembrane region" description="Helical" evidence="3">
    <location>
        <begin position="16"/>
        <end position="37"/>
    </location>
</feature>
<dbReference type="Proteomes" id="UP000252008">
    <property type="component" value="Unassembled WGS sequence"/>
</dbReference>
<dbReference type="EMBL" id="UEGS01000001">
    <property type="protein sequence ID" value="SRX80808.1"/>
    <property type="molecule type" value="Genomic_DNA"/>
</dbReference>
<name>A0A375YI71_MYCPF</name>
<evidence type="ECO:0000313" key="5">
    <source>
        <dbReference type="Proteomes" id="UP000252008"/>
    </source>
</evidence>
<dbReference type="PANTHER" id="PTHR37042:SF4">
    <property type="entry name" value="OUTER MEMBRANE PROTEIN RV1973"/>
    <property type="match status" value="1"/>
</dbReference>